<reference evidence="2" key="1">
    <citation type="submission" date="2024-07" db="EMBL/GenBank/DDBJ databases">
        <authorList>
            <person name="Yu S.T."/>
        </authorList>
    </citation>
    <scope>NUCLEOTIDE SEQUENCE</scope>
    <source>
        <strain evidence="2">Y1</strain>
    </source>
</reference>
<dbReference type="EMBL" id="CP163445">
    <property type="protein sequence ID" value="XDQ79407.1"/>
    <property type="molecule type" value="Genomic_DNA"/>
</dbReference>
<sequence length="755" mass="82050">MGRIKQAYAALRGRGPAEVERRDSLLGGVSVTTFPSGAGGWNSWSAESVFGNGAKGWSNSAVAYRCISMLANNAASVPLVVRGPDGELDEMHPLSQLWNVKPNGSMPAQVLKALSMMRLQLDGQCHLWLNYNGRTPAGVPDELWYVYDRVTTIVATRAADAVPQAQIIGYVIERTDGVRVPVLAEEMLWLRFSDPYDPLAVMAPWKAARAAVDTDFYASTWQRQSFKNGARPGGIVNLGDLDEQTFHKTVAAFRSQVEGVQNAGRHLLLAGQGSDGTGAGKGASFTSLTMSPAEMDYINSRMHSAEEVMLAFGVRKDALLGGSTYENQAEAKAAVWTETLIPQMEVMAATTDLQLLPDLGWTVEWDFNAVSALQEDLEAQAGRNQGYLQNDVLTVDEVRATIGYDPLPGGIGQMTLTPYRAQFTPAPAPVADAAVEEGAARMLALLERIGAARPLPELPARATTVLHHDPGPDPQQSLYQRLEALLEPLLVELGRRQSAVTLREFDLLMRGERAAALWLADVRTVAGEAYERGALLAPPDADEVPVARLTQLDLAPDDLAVRINVRKIFNARKWVTRTQEALRGWYETAWRTGGSHVASQLGDGFDMDEQVLAELDKRLETLAGQINATTEAALRAQLLHHGVQQGESVDELRARLQKVFSDLTDWRAQMIARTETVGAFNAAGLVAAERSGATSKTWLATLDSRTRASHRLESGKTVPLGDAFTAVQSRWPGDPAAPASQSINCRCTLTYSKEK</sequence>
<proteinExistence type="predicted"/>
<feature type="domain" description="Phage head morphogenesis" evidence="1">
    <location>
        <begin position="639"/>
        <end position="749"/>
    </location>
</feature>
<dbReference type="Pfam" id="PF04233">
    <property type="entry name" value="Phage_Mu_F"/>
    <property type="match status" value="1"/>
</dbReference>
<evidence type="ECO:0000313" key="2">
    <source>
        <dbReference type="EMBL" id="XDQ79407.1"/>
    </source>
</evidence>
<dbReference type="InterPro" id="IPR006528">
    <property type="entry name" value="Phage_head_morphogenesis_dom"/>
</dbReference>
<gene>
    <name evidence="2" type="ORF">AB2U05_13515</name>
</gene>
<organism evidence="2">
    <name type="scientific">Streptomyces sp. Y1</name>
    <dbReference type="NCBI Taxonomy" id="3238634"/>
    <lineage>
        <taxon>Bacteria</taxon>
        <taxon>Bacillati</taxon>
        <taxon>Actinomycetota</taxon>
        <taxon>Actinomycetes</taxon>
        <taxon>Kitasatosporales</taxon>
        <taxon>Streptomycetaceae</taxon>
        <taxon>Streptomyces</taxon>
    </lineage>
</organism>
<dbReference type="InterPro" id="IPR006944">
    <property type="entry name" value="Phage/GTA_portal"/>
</dbReference>
<dbReference type="AlphaFoldDB" id="A0AB39TJT9"/>
<accession>A0AB39TJT9</accession>
<protein>
    <submittedName>
        <fullName evidence="2">Phage portal protein</fullName>
    </submittedName>
</protein>
<dbReference type="RefSeq" id="WP_369183320.1">
    <property type="nucleotide sequence ID" value="NZ_CP163445.1"/>
</dbReference>
<dbReference type="Pfam" id="PF04860">
    <property type="entry name" value="Phage_portal"/>
    <property type="match status" value="1"/>
</dbReference>
<evidence type="ECO:0000259" key="1">
    <source>
        <dbReference type="Pfam" id="PF04233"/>
    </source>
</evidence>
<name>A0AB39TJT9_9ACTN</name>